<gene>
    <name evidence="1" type="ORF">ACK4CT_36205</name>
</gene>
<organism evidence="1 2">
    <name type="scientific">Mycolicibacterium nivoides</name>
    <dbReference type="NCBI Taxonomy" id="2487344"/>
    <lineage>
        <taxon>Bacteria</taxon>
        <taxon>Bacillati</taxon>
        <taxon>Actinomycetota</taxon>
        <taxon>Actinomycetes</taxon>
        <taxon>Mycobacteriales</taxon>
        <taxon>Mycobacteriaceae</taxon>
        <taxon>Mycolicibacterium</taxon>
    </lineage>
</organism>
<dbReference type="SUPFAM" id="SSF116960">
    <property type="entry name" value="YfbU-like"/>
    <property type="match status" value="1"/>
</dbReference>
<protein>
    <submittedName>
        <fullName evidence="1">YfbU family protein</fullName>
    </submittedName>
</protein>
<proteinExistence type="predicted"/>
<sequence length="245" mass="28264">MEDRIRDQLKELADAEGVSLSEYVRDRLLEAVIPVYERESEPGAEPAPETMRLADRQVLALLHRILARVLPEEANDVDGGTAYQLKRAEVIESGFTGEYWREVAGFSTELSKRDCDRVLDILDMFRAITHSIQKLQKDGDPVGEDTAYDLEFQGFDFRDGLEGHMADYVKFLMGEDRWTELRPQLERNDGGNSHHKTLDAYLRMLAEHRRIMDSRGRGFRRDDYWLSKEELDQIAAARVHPSHRG</sequence>
<name>A0ABW9LLW7_9MYCO</name>
<reference evidence="1 2" key="1">
    <citation type="submission" date="2024-12" db="EMBL/GenBank/DDBJ databases">
        <title>The coexistence of Mycolicibacterium septicum and Mycolicibacterium nivoides in clinical samples.</title>
        <authorList>
            <person name="Wang C."/>
            <person name="Feng Y."/>
            <person name="Zong Z."/>
        </authorList>
    </citation>
    <scope>NUCLEOTIDE SEQUENCE [LARGE SCALE GENOMIC DNA]</scope>
    <source>
        <strain evidence="1 2">120309</strain>
    </source>
</reference>
<dbReference type="Pfam" id="PF03887">
    <property type="entry name" value="YfbU"/>
    <property type="match status" value="1"/>
</dbReference>
<dbReference type="Gene3D" id="1.10.3190.10">
    <property type="entry name" value="yfbu gene product, domain 2"/>
    <property type="match status" value="1"/>
</dbReference>
<keyword evidence="2" id="KW-1185">Reference proteome</keyword>
<dbReference type="Proteomes" id="UP001635816">
    <property type="component" value="Unassembled WGS sequence"/>
</dbReference>
<dbReference type="InterPro" id="IPR005587">
    <property type="entry name" value="UPF0304_YfbU"/>
</dbReference>
<dbReference type="InterPro" id="IPR023146">
    <property type="entry name" value="YfbU_alpha-helical_sf"/>
</dbReference>
<dbReference type="RefSeq" id="WP_409545986.1">
    <property type="nucleotide sequence ID" value="NZ_JBKBDD010000029.1"/>
</dbReference>
<accession>A0ABW9LLW7</accession>
<evidence type="ECO:0000313" key="1">
    <source>
        <dbReference type="EMBL" id="MFN6548595.1"/>
    </source>
</evidence>
<dbReference type="EMBL" id="JBKBDD010000029">
    <property type="protein sequence ID" value="MFN6548595.1"/>
    <property type="molecule type" value="Genomic_DNA"/>
</dbReference>
<comment type="caution">
    <text evidence="1">The sequence shown here is derived from an EMBL/GenBank/DDBJ whole genome shotgun (WGS) entry which is preliminary data.</text>
</comment>
<evidence type="ECO:0000313" key="2">
    <source>
        <dbReference type="Proteomes" id="UP001635816"/>
    </source>
</evidence>